<dbReference type="PANTHER" id="PTHR47359:SF3">
    <property type="entry name" value="NLP_P60 DOMAIN-CONTAINING PROTEIN-RELATED"/>
    <property type="match status" value="1"/>
</dbReference>
<dbReference type="EMBL" id="NGFP01000008">
    <property type="protein sequence ID" value="OUC99371.1"/>
    <property type="molecule type" value="Genomic_DNA"/>
</dbReference>
<dbReference type="InterPro" id="IPR051794">
    <property type="entry name" value="PG_Endopeptidase_C40"/>
</dbReference>
<dbReference type="PANTHER" id="PTHR47359">
    <property type="entry name" value="PEPTIDOGLYCAN DL-ENDOPEPTIDASE CWLO"/>
    <property type="match status" value="1"/>
</dbReference>
<dbReference type="GO" id="GO:0008234">
    <property type="term" value="F:cysteine-type peptidase activity"/>
    <property type="evidence" value="ECO:0007669"/>
    <property type="project" value="UniProtKB-KW"/>
</dbReference>
<reference evidence="8 9" key="1">
    <citation type="submission" date="2017-05" db="EMBL/GenBank/DDBJ databases">
        <title>Biotechnological potential of actinobacteria isolated from South African environments.</title>
        <authorList>
            <person name="Le Roes-Hill M."/>
            <person name="Prins A."/>
            <person name="Durrell K.A."/>
        </authorList>
    </citation>
    <scope>NUCLEOTIDE SEQUENCE [LARGE SCALE GENOMIC DNA]</scope>
    <source>
        <strain evidence="8">M26</strain>
    </source>
</reference>
<evidence type="ECO:0000256" key="3">
    <source>
        <dbReference type="ARBA" id="ARBA00022801"/>
    </source>
</evidence>
<protein>
    <recommendedName>
        <fullName evidence="7">NlpC/P60 domain-containing protein</fullName>
    </recommendedName>
</protein>
<comment type="similarity">
    <text evidence="1">Belongs to the peptidase C40 family.</text>
</comment>
<dbReference type="AlphaFoldDB" id="A0A243RW37"/>
<gene>
    <name evidence="8" type="ORF">CA984_03060</name>
</gene>
<comment type="caution">
    <text evidence="8">The sequence shown here is derived from an EMBL/GenBank/DDBJ whole genome shotgun (WGS) entry which is preliminary data.</text>
</comment>
<dbReference type="InterPro" id="IPR000064">
    <property type="entry name" value="NLP_P60_dom"/>
</dbReference>
<evidence type="ECO:0000259" key="7">
    <source>
        <dbReference type="PROSITE" id="PS51935"/>
    </source>
</evidence>
<keyword evidence="9" id="KW-1185">Reference proteome</keyword>
<organism evidence="8 9">
    <name type="scientific">Streptosporangium minutum</name>
    <dbReference type="NCBI Taxonomy" id="569862"/>
    <lineage>
        <taxon>Bacteria</taxon>
        <taxon>Bacillati</taxon>
        <taxon>Actinomycetota</taxon>
        <taxon>Actinomycetes</taxon>
        <taxon>Streptosporangiales</taxon>
        <taxon>Streptosporangiaceae</taxon>
        <taxon>Streptosporangium</taxon>
    </lineage>
</organism>
<keyword evidence="6" id="KW-0732">Signal</keyword>
<name>A0A243RW37_9ACTN</name>
<feature type="domain" description="NlpC/P60" evidence="7">
    <location>
        <begin position="350"/>
        <end position="471"/>
    </location>
</feature>
<evidence type="ECO:0000256" key="4">
    <source>
        <dbReference type="ARBA" id="ARBA00022807"/>
    </source>
</evidence>
<evidence type="ECO:0000256" key="6">
    <source>
        <dbReference type="SAM" id="SignalP"/>
    </source>
</evidence>
<dbReference type="GO" id="GO:0006508">
    <property type="term" value="P:proteolysis"/>
    <property type="evidence" value="ECO:0007669"/>
    <property type="project" value="UniProtKB-KW"/>
</dbReference>
<proteinExistence type="inferred from homology"/>
<keyword evidence="5" id="KW-0175">Coiled coil</keyword>
<feature type="signal peptide" evidence="6">
    <location>
        <begin position="1"/>
        <end position="25"/>
    </location>
</feature>
<dbReference type="SUPFAM" id="SSF54001">
    <property type="entry name" value="Cysteine proteinases"/>
    <property type="match status" value="1"/>
</dbReference>
<feature type="coiled-coil region" evidence="5">
    <location>
        <begin position="85"/>
        <end position="112"/>
    </location>
</feature>
<evidence type="ECO:0000256" key="2">
    <source>
        <dbReference type="ARBA" id="ARBA00022670"/>
    </source>
</evidence>
<keyword evidence="3" id="KW-0378">Hydrolase</keyword>
<keyword evidence="2" id="KW-0645">Protease</keyword>
<evidence type="ECO:0000256" key="5">
    <source>
        <dbReference type="SAM" id="Coils"/>
    </source>
</evidence>
<dbReference type="Pfam" id="PF00877">
    <property type="entry name" value="NLPC_P60"/>
    <property type="match status" value="1"/>
</dbReference>
<dbReference type="InterPro" id="IPR038765">
    <property type="entry name" value="Papain-like_cys_pep_sf"/>
</dbReference>
<dbReference type="RefSeq" id="WP_086567799.1">
    <property type="nucleotide sequence ID" value="NZ_NGFP01000008.1"/>
</dbReference>
<sequence>MQSVERCCRAGVMVAGLTCCLITCAAVPAVAMRDRVGPSAEEVARARSKAGERSKQLGETTALLARAQAELGALSGRARKLVEIYEGERAKAARAEELLREARERAGAGRAEKVRQAAAVTPVRGDGGTLWNHPQGGGAVMIPRQGDGGSVAIPAQEAATALKTQTEAAATEAVRTGTAEAEAVQQGAAGMEAVQQGTTEAEAVRTGTAEPEAVRTGTAEAEAVQQGAAETENGRVEAAVAEAAWYERRKAAERAAAAKKAAEEAVVRQVAETRRIEADRARLDRQAKAETIVAERLAGKRVAVLKWSRVAKQRARQGKRRSAAVARNRARFVAARGTVPTWPLNTTWQAARGDIAADWALTQLDKPYLWAATGPGSYDCSGLTMQAWARAGIRLDHWTGTQWTSGRHVQLSQVRRGDLLFFGRITRDPGDISHVGIYIGRGLMVHAPQTGDVVRVAPIWRRDLIGATRPD</sequence>
<dbReference type="PROSITE" id="PS51935">
    <property type="entry name" value="NLPC_P60"/>
    <property type="match status" value="1"/>
</dbReference>
<dbReference type="Gene3D" id="3.90.1720.10">
    <property type="entry name" value="endopeptidase domain like (from Nostoc punctiforme)"/>
    <property type="match status" value="1"/>
</dbReference>
<dbReference type="Proteomes" id="UP000194761">
    <property type="component" value="Unassembled WGS sequence"/>
</dbReference>
<keyword evidence="4" id="KW-0788">Thiol protease</keyword>
<evidence type="ECO:0000313" key="8">
    <source>
        <dbReference type="EMBL" id="OUC99371.1"/>
    </source>
</evidence>
<accession>A0A243RW37</accession>
<evidence type="ECO:0000313" key="9">
    <source>
        <dbReference type="Proteomes" id="UP000194761"/>
    </source>
</evidence>
<feature type="chain" id="PRO_5039407256" description="NlpC/P60 domain-containing protein" evidence="6">
    <location>
        <begin position="26"/>
        <end position="471"/>
    </location>
</feature>
<evidence type="ECO:0000256" key="1">
    <source>
        <dbReference type="ARBA" id="ARBA00007074"/>
    </source>
</evidence>